<protein>
    <submittedName>
        <fullName evidence="1">Uncharacterized protein</fullName>
    </submittedName>
</protein>
<dbReference type="EMBL" id="NITZ01000077">
    <property type="protein sequence ID" value="PHM39913.1"/>
    <property type="molecule type" value="Genomic_DNA"/>
</dbReference>
<comment type="caution">
    <text evidence="1">The sequence shown here is derived from an EMBL/GenBank/DDBJ whole genome shotgun (WGS) entry which is preliminary data.</text>
</comment>
<reference evidence="1 2" key="1">
    <citation type="journal article" date="2017" name="Nat. Microbiol.">
        <title>Natural product diversity associated with the nematode symbionts Photorhabdus and Xenorhabdus.</title>
        <authorList>
            <person name="Tobias N.J."/>
            <person name="Wolff H."/>
            <person name="Djahanschiri B."/>
            <person name="Grundmann F."/>
            <person name="Kronenwerth M."/>
            <person name="Shi Y.M."/>
            <person name="Simonyi S."/>
            <person name="Grun P."/>
            <person name="Shapiro-Ilan D."/>
            <person name="Pidot S.J."/>
            <person name="Stinear T.P."/>
            <person name="Ebersberger I."/>
            <person name="Bode H.B."/>
        </authorList>
    </citation>
    <scope>NUCLEOTIDE SEQUENCE [LARGE SCALE GENOMIC DNA]</scope>
    <source>
        <strain evidence="1 2">DSM 17902</strain>
    </source>
</reference>
<accession>A0A2D0J771</accession>
<name>A0A2D0J771_9GAMM</name>
<evidence type="ECO:0000313" key="2">
    <source>
        <dbReference type="Proteomes" id="UP000221980"/>
    </source>
</evidence>
<dbReference type="Proteomes" id="UP000221980">
    <property type="component" value="Unassembled WGS sequence"/>
</dbReference>
<keyword evidence="2" id="KW-1185">Reference proteome</keyword>
<gene>
    <name evidence="1" type="ORF">Xmir_04411</name>
</gene>
<proteinExistence type="predicted"/>
<sequence>MLPHLIPWRAGVHNISLIAADAAGLDVIRCLAPHSSDELDALATIQV</sequence>
<dbReference type="AlphaFoldDB" id="A0A2D0J771"/>
<organism evidence="1 2">
    <name type="scientific">Xenorhabdus miraniensis</name>
    <dbReference type="NCBI Taxonomy" id="351674"/>
    <lineage>
        <taxon>Bacteria</taxon>
        <taxon>Pseudomonadati</taxon>
        <taxon>Pseudomonadota</taxon>
        <taxon>Gammaproteobacteria</taxon>
        <taxon>Enterobacterales</taxon>
        <taxon>Morganellaceae</taxon>
        <taxon>Xenorhabdus</taxon>
    </lineage>
</organism>
<evidence type="ECO:0000313" key="1">
    <source>
        <dbReference type="EMBL" id="PHM39913.1"/>
    </source>
</evidence>